<protein>
    <submittedName>
        <fullName evidence="1">Uncharacterized protein</fullName>
    </submittedName>
</protein>
<accession>A0A3G4ZR94</accession>
<reference evidence="1" key="1">
    <citation type="submission" date="2018-10" db="EMBL/GenBank/DDBJ databases">
        <title>Hidden diversity of soil giant viruses.</title>
        <authorList>
            <person name="Schulz F."/>
            <person name="Alteio L."/>
            <person name="Goudeau D."/>
            <person name="Ryan E.M."/>
            <person name="Malmstrom R.R."/>
            <person name="Blanchard J."/>
            <person name="Woyke T."/>
        </authorList>
    </citation>
    <scope>NUCLEOTIDE SEQUENCE</scope>
    <source>
        <strain evidence="1">TEV1</strain>
    </source>
</reference>
<organism evidence="1">
    <name type="scientific">Terrestrivirus sp</name>
    <dbReference type="NCBI Taxonomy" id="2487775"/>
    <lineage>
        <taxon>Viruses</taxon>
        <taxon>Varidnaviria</taxon>
        <taxon>Bamfordvirae</taxon>
        <taxon>Nucleocytoviricota</taxon>
        <taxon>Megaviricetes</taxon>
        <taxon>Imitervirales</taxon>
        <taxon>Mimiviridae</taxon>
        <taxon>Klosneuvirinae</taxon>
    </lineage>
</organism>
<dbReference type="EMBL" id="MK071986">
    <property type="protein sequence ID" value="AYV76511.1"/>
    <property type="molecule type" value="Genomic_DNA"/>
</dbReference>
<sequence>MGFKWELFNENENVNENINEDDDESIGEVNDAEKMQTFMSEEFDVNMSDESIELIFNRLHQNPYLALILADIDFDERSNIIESVNKALQLFTNCIEHDIVKLDELKDCGQCDSFDKNDTFITDCAGMEMIKTLTTRIIVDTFDRNITRNIGWNFMYMGIETDKKIESHRLCYNDKIECYFAFGIEYISHDV</sequence>
<evidence type="ECO:0000313" key="1">
    <source>
        <dbReference type="EMBL" id="AYV76511.1"/>
    </source>
</evidence>
<name>A0A3G4ZR94_9VIRU</name>
<gene>
    <name evidence="1" type="ORF">Terrestrivirus8_4</name>
</gene>
<proteinExistence type="predicted"/>